<evidence type="ECO:0000313" key="4">
    <source>
        <dbReference type="Proteomes" id="UP000620550"/>
    </source>
</evidence>
<dbReference type="CDD" id="cd08897">
    <property type="entry name" value="SRPBCC_CalC_Aha1-like_4"/>
    <property type="match status" value="1"/>
</dbReference>
<organism evidence="3 4">
    <name type="scientific">Sphingobacterium griseoflavum</name>
    <dbReference type="NCBI Taxonomy" id="1474952"/>
    <lineage>
        <taxon>Bacteria</taxon>
        <taxon>Pseudomonadati</taxon>
        <taxon>Bacteroidota</taxon>
        <taxon>Sphingobacteriia</taxon>
        <taxon>Sphingobacteriales</taxon>
        <taxon>Sphingobacteriaceae</taxon>
        <taxon>Sphingobacterium</taxon>
    </lineage>
</organism>
<reference evidence="4" key="1">
    <citation type="journal article" date="2019" name="Int. J. Syst. Evol. Microbiol.">
        <title>The Global Catalogue of Microorganisms (GCM) 10K type strain sequencing project: providing services to taxonomists for standard genome sequencing and annotation.</title>
        <authorList>
            <consortium name="The Broad Institute Genomics Platform"/>
            <consortium name="The Broad Institute Genome Sequencing Center for Infectious Disease"/>
            <person name="Wu L."/>
            <person name="Ma J."/>
        </authorList>
    </citation>
    <scope>NUCLEOTIDE SEQUENCE [LARGE SCALE GENOMIC DNA]</scope>
    <source>
        <strain evidence="4">CGMCC 1.12966</strain>
    </source>
</reference>
<dbReference type="Proteomes" id="UP000620550">
    <property type="component" value="Unassembled WGS sequence"/>
</dbReference>
<dbReference type="Gene3D" id="3.30.530.20">
    <property type="match status" value="1"/>
</dbReference>
<evidence type="ECO:0000259" key="2">
    <source>
        <dbReference type="Pfam" id="PF08327"/>
    </source>
</evidence>
<evidence type="ECO:0000256" key="1">
    <source>
        <dbReference type="ARBA" id="ARBA00006817"/>
    </source>
</evidence>
<dbReference type="Pfam" id="PF08327">
    <property type="entry name" value="AHSA1"/>
    <property type="match status" value="1"/>
</dbReference>
<keyword evidence="4" id="KW-1185">Reference proteome</keyword>
<sequence>MEKINIQATINNNVATIWNAYNSAEDIMQWNHASADWHCTSSFNDLRVGGKFSNRMEAKDGSFGFDFEGKYTAIEPFKRISYAMEDGRQVDIHFREQGESTTVDITFDAESEHPINMQRDGWQAILDNFKSYVERIYGNSKA</sequence>
<gene>
    <name evidence="3" type="ORF">GCM10017764_13630</name>
</gene>
<feature type="domain" description="Activator of Hsp90 ATPase homologue 1/2-like C-terminal" evidence="2">
    <location>
        <begin position="14"/>
        <end position="134"/>
    </location>
</feature>
<dbReference type="InterPro" id="IPR013538">
    <property type="entry name" value="ASHA1/2-like_C"/>
</dbReference>
<comment type="caution">
    <text evidence="3">The sequence shown here is derived from an EMBL/GenBank/DDBJ whole genome shotgun (WGS) entry which is preliminary data.</text>
</comment>
<dbReference type="EMBL" id="BNAF01000004">
    <property type="protein sequence ID" value="GHE31762.1"/>
    <property type="molecule type" value="Genomic_DNA"/>
</dbReference>
<dbReference type="RefSeq" id="WP_189625886.1">
    <property type="nucleotide sequence ID" value="NZ_BNAF01000004.1"/>
</dbReference>
<protein>
    <submittedName>
        <fullName evidence="3">Activator of HSP90 ATPase</fullName>
    </submittedName>
</protein>
<proteinExistence type="inferred from homology"/>
<accession>A0ABQ3HVZ7</accession>
<comment type="similarity">
    <text evidence="1">Belongs to the AHA1 family.</text>
</comment>
<dbReference type="InterPro" id="IPR023393">
    <property type="entry name" value="START-like_dom_sf"/>
</dbReference>
<evidence type="ECO:0000313" key="3">
    <source>
        <dbReference type="EMBL" id="GHE31762.1"/>
    </source>
</evidence>
<name>A0ABQ3HVZ7_9SPHI</name>
<dbReference type="SUPFAM" id="SSF55961">
    <property type="entry name" value="Bet v1-like"/>
    <property type="match status" value="1"/>
</dbReference>